<feature type="compositionally biased region" description="Acidic residues" evidence="2">
    <location>
        <begin position="1211"/>
        <end position="1227"/>
    </location>
</feature>
<gene>
    <name evidence="3" type="ORF">CCH79_00018759</name>
</gene>
<dbReference type="GO" id="GO:0060122">
    <property type="term" value="P:inner ear receptor cell stereocilium organization"/>
    <property type="evidence" value="ECO:0007669"/>
    <property type="project" value="TreeGrafter"/>
</dbReference>
<dbReference type="GO" id="GO:0097546">
    <property type="term" value="C:ciliary base"/>
    <property type="evidence" value="ECO:0007669"/>
    <property type="project" value="TreeGrafter"/>
</dbReference>
<keyword evidence="1" id="KW-0802">TPR repeat</keyword>
<dbReference type="GO" id="GO:0005814">
    <property type="term" value="C:centriole"/>
    <property type="evidence" value="ECO:0007669"/>
    <property type="project" value="TreeGrafter"/>
</dbReference>
<feature type="compositionally biased region" description="Basic and acidic residues" evidence="2">
    <location>
        <begin position="1006"/>
        <end position="1026"/>
    </location>
</feature>
<dbReference type="SUPFAM" id="SSF81901">
    <property type="entry name" value="HCP-like"/>
    <property type="match status" value="1"/>
</dbReference>
<dbReference type="GO" id="GO:0001822">
    <property type="term" value="P:kidney development"/>
    <property type="evidence" value="ECO:0007669"/>
    <property type="project" value="TreeGrafter"/>
</dbReference>
<dbReference type="SMART" id="SM00028">
    <property type="entry name" value="TPR"/>
    <property type="match status" value="11"/>
</dbReference>
<feature type="repeat" description="TPR" evidence="1">
    <location>
        <begin position="837"/>
        <end position="870"/>
    </location>
</feature>
<feature type="repeat" description="TPR" evidence="1">
    <location>
        <begin position="556"/>
        <end position="589"/>
    </location>
</feature>
<name>A0A315VXA2_GAMAF</name>
<dbReference type="PANTHER" id="PTHR44117:SF1">
    <property type="entry name" value="INTRAFLAGELLAR TRANSPORT PROTEIN 88 HOMOLOG"/>
    <property type="match status" value="1"/>
</dbReference>
<feature type="region of interest" description="Disordered" evidence="2">
    <location>
        <begin position="1091"/>
        <end position="1117"/>
    </location>
</feature>
<comment type="caution">
    <text evidence="3">The sequence shown here is derived from an EMBL/GenBank/DDBJ whole genome shotgun (WGS) entry which is preliminary data.</text>
</comment>
<reference evidence="3 4" key="1">
    <citation type="journal article" date="2018" name="G3 (Bethesda)">
        <title>A High-Quality Reference Genome for the Invasive Mosquitofish Gambusia affinis Using a Chicago Library.</title>
        <authorList>
            <person name="Hoffberg S.L."/>
            <person name="Troendle N.J."/>
            <person name="Glenn T.C."/>
            <person name="Mahmud O."/>
            <person name="Louha S."/>
            <person name="Chalopin D."/>
            <person name="Bennetzen J.L."/>
            <person name="Mauricio R."/>
        </authorList>
    </citation>
    <scope>NUCLEOTIDE SEQUENCE [LARGE SCALE GENOMIC DNA]</scope>
    <source>
        <strain evidence="3">NE01/NJP1002.9</strain>
        <tissue evidence="3">Muscle</tissue>
    </source>
</reference>
<evidence type="ECO:0000313" key="3">
    <source>
        <dbReference type="EMBL" id="PWA24085.1"/>
    </source>
</evidence>
<feature type="repeat" description="TPR" evidence="1">
    <location>
        <begin position="517"/>
        <end position="550"/>
    </location>
</feature>
<dbReference type="GO" id="GO:0036064">
    <property type="term" value="C:ciliary basal body"/>
    <property type="evidence" value="ECO:0007669"/>
    <property type="project" value="TreeGrafter"/>
</dbReference>
<dbReference type="Gene3D" id="1.25.40.10">
    <property type="entry name" value="Tetratricopeptide repeat domain"/>
    <property type="match status" value="2"/>
</dbReference>
<dbReference type="GO" id="GO:1905515">
    <property type="term" value="P:non-motile cilium assembly"/>
    <property type="evidence" value="ECO:0007669"/>
    <property type="project" value="TreeGrafter"/>
</dbReference>
<dbReference type="PANTHER" id="PTHR44117">
    <property type="entry name" value="INTRAFLAGELLAR TRANSPORT PROTEIN 88 HOMOLOG"/>
    <property type="match status" value="1"/>
</dbReference>
<dbReference type="GO" id="GO:0097730">
    <property type="term" value="C:non-motile cilium"/>
    <property type="evidence" value="ECO:0007669"/>
    <property type="project" value="TreeGrafter"/>
</dbReference>
<feature type="compositionally biased region" description="Low complexity" evidence="2">
    <location>
        <begin position="1150"/>
        <end position="1159"/>
    </location>
</feature>
<feature type="repeat" description="TPR" evidence="1">
    <location>
        <begin position="803"/>
        <end position="836"/>
    </location>
</feature>
<feature type="region of interest" description="Disordered" evidence="2">
    <location>
        <begin position="1150"/>
        <end position="1227"/>
    </location>
</feature>
<sequence>MGGVHNGCHGLWVRHQLDQFHIVGWVYLEGARHEQGKLISGFSVERLLQLCVGTDRMGHQAAASLLHFGEDAARHQAGSGAAQDHRFTHETFDFPKDALLDFQLLEDALLERRKTNADSATKYCDEHLKVKPRLRPKSSLSNHIQFEISAASPPWFRGNGRRLVCLSYLDEKSSLQCRGQVFVAGEQGELLRGAEVPPQHAGLFQLLHLLPEPTEKYVKNLQRNQTGFGDDKNSLGSISVELPGGIPPLMNTMAQERPIRPLNTRRKRRSITARFLFTSVFLCETEMENVHLAVEEDDLYSGYNDYNPTFDSEELENDVGFQQAVRTSHGRRPPMTAKFPGTAIGGRPLVSSFGSRIPMASSMGRPMTGAVQDGTARPMTAVRAAGYSSSLMRGSTFDPLGQSKGPAPPLEVKNEDTAEEKIKILEKKVNDLIEESCMAQSIGALQLALEKAKEAGRKERALIRQREASGNTEHINLDLTYSVLLNLANQYANNEMYPEALNSYHVIVKNKMFTNAGRLKVNMANIYFKQKNYPKAIKFYRMALDQISNAHKELRIKIMQNIGVVFVRLGQYSDAITSFEHIMTESPNIKTGFNLILCYYAVGDRERMKKAFQKLISVPLGIDDEDKYIPASDDPSSNMVTEAIKNDKLHQMERDLKVLAEKYIMTAAKLIAPAIETSFASGFDWCVDMVKCSLYVELANDLEINKAITYLRQKDFNQAVETLKTFEKKDSRVKSAAATNLSFLYFLEKEYDQADRYADLAMNADRYNPAALINKGNTVFVKKDYEKAAEFYKEALRNDSSCTEALYNLGLSYNRLNRFEEGLDCFLKLHSILRNSPEVMYQLAHLYEQLGDPQQAIEWLMQVISTTPTDPHVLAKLGKLHDDEGDKSQAFQYYSESFRYFPSNIDVIEWLGAYYIETQFCEKAIQYFERATLIQPNCVKWQLIVASCYRRSGNYQRALETYKEIHRRFPENVECLRFLVRLSTDMGLKEVQEYATKLKKVEKMKELREQRVKSGRENSARGRREGSTGSAAITSTSVLTSPKKSDVTEPQPEPKQFSPLLDSERKVRREKPDSFHLVSLLNILSKETLPSRSKKEEEKKKNSQHFPADTSSSAVSKATWQPDVCPLDADGVCALSPKLRLTEALPVSFLDSGRSSSSSTKGERLSAKMRSLPGSNEPYEASSQKELDASYVDPLGPQMDRPKTGAKKPVDDDDFADEDLGDDLLPE</sequence>
<dbReference type="GO" id="GO:0019894">
    <property type="term" value="F:kinesin binding"/>
    <property type="evidence" value="ECO:0007669"/>
    <property type="project" value="TreeGrafter"/>
</dbReference>
<feature type="compositionally biased region" description="Low complexity" evidence="2">
    <location>
        <begin position="1027"/>
        <end position="1037"/>
    </location>
</feature>
<proteinExistence type="predicted"/>
<dbReference type="Pfam" id="PF13432">
    <property type="entry name" value="TPR_16"/>
    <property type="match status" value="2"/>
</dbReference>
<dbReference type="SUPFAM" id="SSF48452">
    <property type="entry name" value="TPR-like"/>
    <property type="match status" value="1"/>
</dbReference>
<dbReference type="Proteomes" id="UP000250572">
    <property type="component" value="Unassembled WGS sequence"/>
</dbReference>
<dbReference type="Pfam" id="PF13181">
    <property type="entry name" value="TPR_8"/>
    <property type="match status" value="1"/>
</dbReference>
<evidence type="ECO:0000256" key="1">
    <source>
        <dbReference type="PROSITE-ProRule" id="PRU00339"/>
    </source>
</evidence>
<dbReference type="AlphaFoldDB" id="A0A315VXA2"/>
<evidence type="ECO:0000256" key="2">
    <source>
        <dbReference type="SAM" id="MobiDB-lite"/>
    </source>
</evidence>
<feature type="repeat" description="TPR" evidence="1">
    <location>
        <begin position="905"/>
        <end position="938"/>
    </location>
</feature>
<dbReference type="PROSITE" id="PS50005">
    <property type="entry name" value="TPR"/>
    <property type="match status" value="7"/>
</dbReference>
<protein>
    <recommendedName>
        <fullName evidence="5">Intraflagellar transport 88 homolog</fullName>
    </recommendedName>
</protein>
<dbReference type="FunFam" id="1.25.40.10:FF:000468">
    <property type="entry name" value="Intraflagellar transport 88 homolog"/>
    <property type="match status" value="1"/>
</dbReference>
<evidence type="ECO:0008006" key="5">
    <source>
        <dbReference type="Google" id="ProtNLM"/>
    </source>
</evidence>
<dbReference type="InterPro" id="IPR011990">
    <property type="entry name" value="TPR-like_helical_dom_sf"/>
</dbReference>
<dbReference type="EMBL" id="NHOQ01001524">
    <property type="protein sequence ID" value="PWA24085.1"/>
    <property type="molecule type" value="Genomic_DNA"/>
</dbReference>
<keyword evidence="4" id="KW-1185">Reference proteome</keyword>
<dbReference type="Pfam" id="PF13424">
    <property type="entry name" value="TPR_12"/>
    <property type="match status" value="1"/>
</dbReference>
<accession>A0A315VXA2</accession>
<feature type="repeat" description="TPR" evidence="1">
    <location>
        <begin position="769"/>
        <end position="802"/>
    </location>
</feature>
<feature type="region of interest" description="Disordered" evidence="2">
    <location>
        <begin position="1006"/>
        <end position="1068"/>
    </location>
</feature>
<dbReference type="InterPro" id="IPR019734">
    <property type="entry name" value="TPR_rpt"/>
</dbReference>
<dbReference type="FunFam" id="1.25.40.10:FF:000106">
    <property type="entry name" value="Intraflagellar transport 88 homolog (Chlamydomonas)"/>
    <property type="match status" value="1"/>
</dbReference>
<dbReference type="STRING" id="33528.ENSGAFP00000006024"/>
<evidence type="ECO:0000313" key="4">
    <source>
        <dbReference type="Proteomes" id="UP000250572"/>
    </source>
</evidence>
<feature type="repeat" description="TPR" evidence="1">
    <location>
        <begin position="871"/>
        <end position="904"/>
    </location>
</feature>
<dbReference type="GO" id="GO:0042073">
    <property type="term" value="P:intraciliary transport"/>
    <property type="evidence" value="ECO:0007669"/>
    <property type="project" value="TreeGrafter"/>
</dbReference>
<organism evidence="3 4">
    <name type="scientific">Gambusia affinis</name>
    <name type="common">Western mosquitofish</name>
    <name type="synonym">Heterandria affinis</name>
    <dbReference type="NCBI Taxonomy" id="33528"/>
    <lineage>
        <taxon>Eukaryota</taxon>
        <taxon>Metazoa</taxon>
        <taxon>Chordata</taxon>
        <taxon>Craniata</taxon>
        <taxon>Vertebrata</taxon>
        <taxon>Euteleostomi</taxon>
        <taxon>Actinopterygii</taxon>
        <taxon>Neopterygii</taxon>
        <taxon>Teleostei</taxon>
        <taxon>Neoteleostei</taxon>
        <taxon>Acanthomorphata</taxon>
        <taxon>Ovalentaria</taxon>
        <taxon>Atherinomorphae</taxon>
        <taxon>Cyprinodontiformes</taxon>
        <taxon>Poeciliidae</taxon>
        <taxon>Poeciliinae</taxon>
        <taxon>Gambusia</taxon>
    </lineage>
</organism>